<accession>A0A1B2DJQ3</accession>
<keyword evidence="1" id="KW-1133">Transmembrane helix</keyword>
<reference evidence="3" key="1">
    <citation type="submission" date="2016-08" db="EMBL/GenBank/DDBJ databases">
        <title>Complete Genome Seqeunce of Paenibacillus sp. BIHB 4019 from tea rhizoplane.</title>
        <authorList>
            <person name="Thakur R."/>
            <person name="Swarnkar M.K."/>
            <person name="Gulati A."/>
        </authorList>
    </citation>
    <scope>NUCLEOTIDE SEQUENCE [LARGE SCALE GENOMIC DNA]</scope>
    <source>
        <strain evidence="3">BIHB4019</strain>
    </source>
</reference>
<sequence length="543" mass="61091">MGNFIVDYAMNRGHELIMDREGGIRRQELEEVELQMLQGSSIPHLLPIEWFELNGLITFSYRISGKKLLLHRLQIQSLTMEKFYAVLLGIIEALDECHHYMLRPEGCLLEESYLFVGEQLSDIFLVYMPLKSINSGQSAPNCMHSLLALAIRWSSYIEEINGEEFQYLLHLLSREDATISTIRSQLLERISKMYEGIYRLHGSAPSTSRPNPASSTSNAINANIASSPYIAGNMRPDKVGDYSSSNHYGEAGEFGRDSDNIKKSETNLQESLNDRFFADGDWDIEVEPLPQYNFTEEETAPARKGKWLISAMIFVAVACIWRYIYLAAPSSSLLFICLGLSLIGVAGLLALWLKKSIVAESELVEEDNLREDRNKEEFSRSRFRRANENGEEGVQHSSSSIDLEVAVPPFKKSVSSQTGSTRREEATVLLGQHNKKTTADSGFSLQREWEGQGQRLIWEKGRFTIGRIGEQVSYGDEAQGISRLHLECNRDDKGCFIKDLGSRNGSMLNGQTMIAYKTYPFSVGDIVQLAGVNGPKYELKQGS</sequence>
<gene>
    <name evidence="3" type="ORF">BBD42_16840</name>
</gene>
<evidence type="ECO:0000313" key="3">
    <source>
        <dbReference type="EMBL" id="ANY67954.1"/>
    </source>
</evidence>
<keyword evidence="1" id="KW-0812">Transmembrane</keyword>
<protein>
    <recommendedName>
        <fullName evidence="2">FHA domain-containing protein</fullName>
    </recommendedName>
</protein>
<organism evidence="3">
    <name type="scientific">Paenibacillus sp. BIHB 4019</name>
    <dbReference type="NCBI Taxonomy" id="1870819"/>
    <lineage>
        <taxon>Bacteria</taxon>
        <taxon>Bacillati</taxon>
        <taxon>Bacillota</taxon>
        <taxon>Bacilli</taxon>
        <taxon>Bacillales</taxon>
        <taxon>Paenibacillaceae</taxon>
        <taxon>Paenibacillus</taxon>
    </lineage>
</organism>
<evidence type="ECO:0000259" key="2">
    <source>
        <dbReference type="PROSITE" id="PS50006"/>
    </source>
</evidence>
<dbReference type="PROSITE" id="PS50006">
    <property type="entry name" value="FHA_DOMAIN"/>
    <property type="match status" value="1"/>
</dbReference>
<dbReference type="RefSeq" id="WP_099519126.1">
    <property type="nucleotide sequence ID" value="NZ_CP016808.1"/>
</dbReference>
<feature type="transmembrane region" description="Helical" evidence="1">
    <location>
        <begin position="307"/>
        <end position="326"/>
    </location>
</feature>
<dbReference type="InterPro" id="IPR000253">
    <property type="entry name" value="FHA_dom"/>
</dbReference>
<proteinExistence type="predicted"/>
<feature type="domain" description="FHA" evidence="2">
    <location>
        <begin position="463"/>
        <end position="513"/>
    </location>
</feature>
<dbReference type="InterPro" id="IPR045962">
    <property type="entry name" value="DUF6382"/>
</dbReference>
<dbReference type="SUPFAM" id="SSF49879">
    <property type="entry name" value="SMAD/FHA domain"/>
    <property type="match status" value="1"/>
</dbReference>
<evidence type="ECO:0000256" key="1">
    <source>
        <dbReference type="SAM" id="Phobius"/>
    </source>
</evidence>
<dbReference type="CDD" id="cd00060">
    <property type="entry name" value="FHA"/>
    <property type="match status" value="1"/>
</dbReference>
<dbReference type="EMBL" id="CP016808">
    <property type="protein sequence ID" value="ANY67954.1"/>
    <property type="molecule type" value="Genomic_DNA"/>
</dbReference>
<name>A0A1B2DJQ3_9BACL</name>
<keyword evidence="1" id="KW-0472">Membrane</keyword>
<dbReference type="Pfam" id="PF00498">
    <property type="entry name" value="FHA"/>
    <property type="match status" value="1"/>
</dbReference>
<feature type="transmembrane region" description="Helical" evidence="1">
    <location>
        <begin position="332"/>
        <end position="353"/>
    </location>
</feature>
<dbReference type="InterPro" id="IPR008984">
    <property type="entry name" value="SMAD_FHA_dom_sf"/>
</dbReference>
<dbReference type="Pfam" id="PF19909">
    <property type="entry name" value="DUF6382"/>
    <property type="match status" value="1"/>
</dbReference>
<dbReference type="Gene3D" id="2.60.200.20">
    <property type="match status" value="1"/>
</dbReference>
<dbReference type="AlphaFoldDB" id="A0A1B2DJQ3"/>